<dbReference type="Proteomes" id="UP000735302">
    <property type="component" value="Unassembled WGS sequence"/>
</dbReference>
<organism evidence="1 2">
    <name type="scientific">Plakobranchus ocellatus</name>
    <dbReference type="NCBI Taxonomy" id="259542"/>
    <lineage>
        <taxon>Eukaryota</taxon>
        <taxon>Metazoa</taxon>
        <taxon>Spiralia</taxon>
        <taxon>Lophotrochozoa</taxon>
        <taxon>Mollusca</taxon>
        <taxon>Gastropoda</taxon>
        <taxon>Heterobranchia</taxon>
        <taxon>Euthyneura</taxon>
        <taxon>Panpulmonata</taxon>
        <taxon>Sacoglossa</taxon>
        <taxon>Placobranchoidea</taxon>
        <taxon>Plakobranchidae</taxon>
        <taxon>Plakobranchus</taxon>
    </lineage>
</organism>
<protein>
    <submittedName>
        <fullName evidence="1">Uncharacterized protein</fullName>
    </submittedName>
</protein>
<gene>
    <name evidence="1" type="ORF">PoB_005357100</name>
</gene>
<evidence type="ECO:0000313" key="1">
    <source>
        <dbReference type="EMBL" id="GFO27066.1"/>
    </source>
</evidence>
<comment type="caution">
    <text evidence="1">The sequence shown here is derived from an EMBL/GenBank/DDBJ whole genome shotgun (WGS) entry which is preliminary data.</text>
</comment>
<dbReference type="EMBL" id="BLXT01005881">
    <property type="protein sequence ID" value="GFO27066.1"/>
    <property type="molecule type" value="Genomic_DNA"/>
</dbReference>
<reference evidence="1 2" key="1">
    <citation type="journal article" date="2021" name="Elife">
        <title>Chloroplast acquisition without the gene transfer in kleptoplastic sea slugs, Plakobranchus ocellatus.</title>
        <authorList>
            <person name="Maeda T."/>
            <person name="Takahashi S."/>
            <person name="Yoshida T."/>
            <person name="Shimamura S."/>
            <person name="Takaki Y."/>
            <person name="Nagai Y."/>
            <person name="Toyoda A."/>
            <person name="Suzuki Y."/>
            <person name="Arimoto A."/>
            <person name="Ishii H."/>
            <person name="Satoh N."/>
            <person name="Nishiyama T."/>
            <person name="Hasebe M."/>
            <person name="Maruyama T."/>
            <person name="Minagawa J."/>
            <person name="Obokata J."/>
            <person name="Shigenobu S."/>
        </authorList>
    </citation>
    <scope>NUCLEOTIDE SEQUENCE [LARGE SCALE GENOMIC DNA]</scope>
</reference>
<accession>A0AAV4C2S2</accession>
<proteinExistence type="predicted"/>
<name>A0AAV4C2S2_9GAST</name>
<sequence length="120" mass="13581">MGRIVPLLASDEIKLDDQEGILNIGTIFMPLVGYFRALAGDLGFFRYFQVVLGLNGFNLRTEREIRASLQTTAQTKHLPPPFPLSCPISSSQTPRYLFCQLFSSALYIKNCMRLHLPLLF</sequence>
<dbReference type="AlphaFoldDB" id="A0AAV4C2S2"/>
<evidence type="ECO:0000313" key="2">
    <source>
        <dbReference type="Proteomes" id="UP000735302"/>
    </source>
</evidence>
<keyword evidence="2" id="KW-1185">Reference proteome</keyword>